<sequence>MKIPRPEAVPGTMLPMREYAADFLEVFHDVDGVIWKLERAQTFDEGENPSWKAMRAGDWHRSLELLEEARETIAADLPARGELRRLRIVETPLTAYLQWELHLLALRARLGERGRVLDAGELAGLEADGPLPELVVFPGRHMYHVRYDDRGACAGARRIDDADAVAAWTAVVSSLYERGEDLPAYVEKRVVPLPPPRTDAQAR</sequence>
<gene>
    <name evidence="2" type="ORF">OG913_39485</name>
</gene>
<evidence type="ECO:0000313" key="3">
    <source>
        <dbReference type="Proteomes" id="UP001432011"/>
    </source>
</evidence>
<dbReference type="Proteomes" id="UP001432011">
    <property type="component" value="Chromosome"/>
</dbReference>
<protein>
    <recommendedName>
        <fullName evidence="1">DUF6879 domain-containing protein</fullName>
    </recommendedName>
</protein>
<dbReference type="Pfam" id="PF21806">
    <property type="entry name" value="DUF6879"/>
    <property type="match status" value="1"/>
</dbReference>
<reference evidence="2" key="1">
    <citation type="submission" date="2022-10" db="EMBL/GenBank/DDBJ databases">
        <title>The complete genomes of actinobacterial strains from the NBC collection.</title>
        <authorList>
            <person name="Joergensen T.S."/>
            <person name="Alvarez Arevalo M."/>
            <person name="Sterndorff E.B."/>
            <person name="Faurdal D."/>
            <person name="Vuksanovic O."/>
            <person name="Mourched A.-S."/>
            <person name="Charusanti P."/>
            <person name="Shaw S."/>
            <person name="Blin K."/>
            <person name="Weber T."/>
        </authorList>
    </citation>
    <scope>NUCLEOTIDE SEQUENCE</scope>
    <source>
        <strain evidence="2">NBC_00254</strain>
    </source>
</reference>
<keyword evidence="3" id="KW-1185">Reference proteome</keyword>
<organism evidence="2 3">
    <name type="scientific">Microbispora hainanensis</name>
    <dbReference type="NCBI Taxonomy" id="568844"/>
    <lineage>
        <taxon>Bacteria</taxon>
        <taxon>Bacillati</taxon>
        <taxon>Actinomycetota</taxon>
        <taxon>Actinomycetes</taxon>
        <taxon>Streptosporangiales</taxon>
        <taxon>Streptosporangiaceae</taxon>
        <taxon>Microbispora</taxon>
    </lineage>
</organism>
<dbReference type="EMBL" id="CP108085">
    <property type="protein sequence ID" value="WUP75358.1"/>
    <property type="molecule type" value="Genomic_DNA"/>
</dbReference>
<evidence type="ECO:0000259" key="1">
    <source>
        <dbReference type="Pfam" id="PF21806"/>
    </source>
</evidence>
<accession>A0ABZ1SQP3</accession>
<dbReference type="InterPro" id="IPR049244">
    <property type="entry name" value="DUF6879"/>
</dbReference>
<name>A0ABZ1SQP3_9ACTN</name>
<proteinExistence type="predicted"/>
<feature type="domain" description="DUF6879" evidence="1">
    <location>
        <begin position="22"/>
        <end position="186"/>
    </location>
</feature>
<dbReference type="RefSeq" id="WP_328709506.1">
    <property type="nucleotide sequence ID" value="NZ_CP108085.1"/>
</dbReference>
<evidence type="ECO:0000313" key="2">
    <source>
        <dbReference type="EMBL" id="WUP75358.1"/>
    </source>
</evidence>